<dbReference type="InterPro" id="IPR011992">
    <property type="entry name" value="EF-hand-dom_pair"/>
</dbReference>
<feature type="region of interest" description="Disordered" evidence="2">
    <location>
        <begin position="110"/>
        <end position="264"/>
    </location>
</feature>
<feature type="compositionally biased region" description="Pro residues" evidence="2">
    <location>
        <begin position="191"/>
        <end position="201"/>
    </location>
</feature>
<evidence type="ECO:0000256" key="2">
    <source>
        <dbReference type="SAM" id="MobiDB-lite"/>
    </source>
</evidence>
<feature type="compositionally biased region" description="Low complexity" evidence="2">
    <location>
        <begin position="11"/>
        <end position="25"/>
    </location>
</feature>
<dbReference type="PROSITE" id="PS50222">
    <property type="entry name" value="EF_HAND_2"/>
    <property type="match status" value="1"/>
</dbReference>
<evidence type="ECO:0000313" key="4">
    <source>
        <dbReference type="EMBL" id="CAI3986792.1"/>
    </source>
</evidence>
<evidence type="ECO:0000313" key="6">
    <source>
        <dbReference type="Proteomes" id="UP001152797"/>
    </source>
</evidence>
<accession>A0A9P1C784</accession>
<feature type="compositionally biased region" description="Low complexity" evidence="2">
    <location>
        <begin position="114"/>
        <end position="137"/>
    </location>
</feature>
<dbReference type="GO" id="GO:0005509">
    <property type="term" value="F:calcium ion binding"/>
    <property type="evidence" value="ECO:0007669"/>
    <property type="project" value="InterPro"/>
</dbReference>
<reference evidence="4" key="1">
    <citation type="submission" date="2022-10" db="EMBL/GenBank/DDBJ databases">
        <authorList>
            <person name="Chen Y."/>
            <person name="Dougan E. K."/>
            <person name="Chan C."/>
            <person name="Rhodes N."/>
            <person name="Thang M."/>
        </authorList>
    </citation>
    <scope>NUCLEOTIDE SEQUENCE</scope>
</reference>
<keyword evidence="1" id="KW-0106">Calcium</keyword>
<dbReference type="AlphaFoldDB" id="A0A9P1C784"/>
<organism evidence="4">
    <name type="scientific">Cladocopium goreaui</name>
    <dbReference type="NCBI Taxonomy" id="2562237"/>
    <lineage>
        <taxon>Eukaryota</taxon>
        <taxon>Sar</taxon>
        <taxon>Alveolata</taxon>
        <taxon>Dinophyceae</taxon>
        <taxon>Suessiales</taxon>
        <taxon>Symbiodiniaceae</taxon>
        <taxon>Cladocopium</taxon>
    </lineage>
</organism>
<gene>
    <name evidence="4" type="ORF">C1SCF055_LOCUS14112</name>
</gene>
<dbReference type="InterPro" id="IPR002048">
    <property type="entry name" value="EF_hand_dom"/>
</dbReference>
<evidence type="ECO:0000259" key="3">
    <source>
        <dbReference type="PROSITE" id="PS50222"/>
    </source>
</evidence>
<dbReference type="SMART" id="SM00054">
    <property type="entry name" value="EFh"/>
    <property type="match status" value="2"/>
</dbReference>
<dbReference type="SUPFAM" id="SSF47473">
    <property type="entry name" value="EF-hand"/>
    <property type="match status" value="1"/>
</dbReference>
<dbReference type="EMBL" id="CAMXCT020001112">
    <property type="protein sequence ID" value="CAL1140167.1"/>
    <property type="molecule type" value="Genomic_DNA"/>
</dbReference>
<comment type="caution">
    <text evidence="4">The sequence shown here is derived from an EMBL/GenBank/DDBJ whole genome shotgun (WGS) entry which is preliminary data.</text>
</comment>
<reference evidence="5" key="2">
    <citation type="submission" date="2024-04" db="EMBL/GenBank/DDBJ databases">
        <authorList>
            <person name="Chen Y."/>
            <person name="Shah S."/>
            <person name="Dougan E. K."/>
            <person name="Thang M."/>
            <person name="Chan C."/>
        </authorList>
    </citation>
    <scope>NUCLEOTIDE SEQUENCE [LARGE SCALE GENOMIC DNA]</scope>
</reference>
<dbReference type="OrthoDB" id="408046at2759"/>
<feature type="compositionally biased region" description="Low complexity" evidence="2">
    <location>
        <begin position="51"/>
        <end position="63"/>
    </location>
</feature>
<keyword evidence="6" id="KW-1185">Reference proteome</keyword>
<sequence length="494" mass="55754">MYAERSSDSMGPLGPFEPLGPLGPREGCHYMRPTLSLPRAPLEPLHRRQLPRVPTSPRPSSGRPCRRPMGRVMSRQEKRSCRNMPWVSADMLLEQSELYRSKMSSGSAFFSLQSQSEHGSPKSSSSPSSPTSPASPSCTVPRPSAPEPVERDAASPGERLQPVEAWEEEDLGGSLRSADFHRDTPITSSTPSPPPSTPPPVCSLASSAQQFMQRRRQAAEQENMQQTEWQHFIRKRNSSSEDPEDDAPIVRAEKSTRQPSSPGAPMSIAELYQLCNQISKTMLVPIAEVKACFDDFISLDLDGSFTLSADEFEKAVRRSCRMTEGEMLPENLALKYPQMDSDGNRVVDFKEYVRWCQGASWSEQLLVRDDRDREARRLARVYGIHLLDVERLRRLFDSYASQETSRVITQDRFSQARNPGCRVELDSRLSRHGDLTSVIRGILKVSDPSDVPQSRLERYWREIDLDGSGTVDFEEFVIWMNDRGPQQSSFLTRD</sequence>
<dbReference type="Proteomes" id="UP001152797">
    <property type="component" value="Unassembled WGS sequence"/>
</dbReference>
<dbReference type="Gene3D" id="1.10.238.10">
    <property type="entry name" value="EF-hand"/>
    <property type="match status" value="2"/>
</dbReference>
<dbReference type="EMBL" id="CAMXCT030001112">
    <property type="protein sequence ID" value="CAL4774104.1"/>
    <property type="molecule type" value="Genomic_DNA"/>
</dbReference>
<evidence type="ECO:0000313" key="5">
    <source>
        <dbReference type="EMBL" id="CAL1140167.1"/>
    </source>
</evidence>
<protein>
    <recommendedName>
        <fullName evidence="3">EF-hand domain-containing protein</fullName>
    </recommendedName>
</protein>
<dbReference type="InterPro" id="IPR018247">
    <property type="entry name" value="EF_Hand_1_Ca_BS"/>
</dbReference>
<dbReference type="Pfam" id="PF00036">
    <property type="entry name" value="EF-hand_1"/>
    <property type="match status" value="1"/>
</dbReference>
<dbReference type="PROSITE" id="PS00018">
    <property type="entry name" value="EF_HAND_1"/>
    <property type="match status" value="2"/>
</dbReference>
<name>A0A9P1C784_9DINO</name>
<feature type="region of interest" description="Disordered" evidence="2">
    <location>
        <begin position="1"/>
        <end position="87"/>
    </location>
</feature>
<evidence type="ECO:0000256" key="1">
    <source>
        <dbReference type="ARBA" id="ARBA00022837"/>
    </source>
</evidence>
<feature type="domain" description="EF-hand" evidence="3">
    <location>
        <begin position="451"/>
        <end position="486"/>
    </location>
</feature>
<proteinExistence type="predicted"/>
<dbReference type="EMBL" id="CAMXCT010001112">
    <property type="protein sequence ID" value="CAI3986792.1"/>
    <property type="molecule type" value="Genomic_DNA"/>
</dbReference>